<feature type="compositionally biased region" description="Basic and acidic residues" evidence="2">
    <location>
        <begin position="38"/>
        <end position="49"/>
    </location>
</feature>
<name>A0A4R2KLC0_9GAMM</name>
<evidence type="ECO:0000313" key="4">
    <source>
        <dbReference type="EMBL" id="TCO74463.1"/>
    </source>
</evidence>
<dbReference type="SUPFAM" id="SSF48695">
    <property type="entry name" value="Multiheme cytochromes"/>
    <property type="match status" value="1"/>
</dbReference>
<keyword evidence="1 3" id="KW-0732">Signal</keyword>
<dbReference type="RefSeq" id="WP_117319003.1">
    <property type="nucleotide sequence ID" value="NZ_QQSW01000017.1"/>
</dbReference>
<feature type="region of interest" description="Disordered" evidence="2">
    <location>
        <begin position="187"/>
        <end position="230"/>
    </location>
</feature>
<feature type="region of interest" description="Disordered" evidence="2">
    <location>
        <begin position="36"/>
        <end position="67"/>
    </location>
</feature>
<reference evidence="4 5" key="1">
    <citation type="submission" date="2019-03" db="EMBL/GenBank/DDBJ databases">
        <title>Genomic Encyclopedia of Type Strains, Phase IV (KMG-IV): sequencing the most valuable type-strain genomes for metagenomic binning, comparative biology and taxonomic classification.</title>
        <authorList>
            <person name="Goeker M."/>
        </authorList>
    </citation>
    <scope>NUCLEOTIDE SEQUENCE [LARGE SCALE GENOMIC DNA]</scope>
    <source>
        <strain evidence="4 5">DSM 23344</strain>
    </source>
</reference>
<feature type="signal peptide" evidence="3">
    <location>
        <begin position="1"/>
        <end position="28"/>
    </location>
</feature>
<dbReference type="AlphaFoldDB" id="A0A4R2KLC0"/>
<evidence type="ECO:0000313" key="5">
    <source>
        <dbReference type="Proteomes" id="UP000294980"/>
    </source>
</evidence>
<dbReference type="EMBL" id="SLWX01000013">
    <property type="protein sequence ID" value="TCO74463.1"/>
    <property type="molecule type" value="Genomic_DNA"/>
</dbReference>
<evidence type="ECO:0000256" key="1">
    <source>
        <dbReference type="ARBA" id="ARBA00022729"/>
    </source>
</evidence>
<comment type="caution">
    <text evidence="4">The sequence shown here is derived from an EMBL/GenBank/DDBJ whole genome shotgun (WGS) entry which is preliminary data.</text>
</comment>
<keyword evidence="5" id="KW-1185">Reference proteome</keyword>
<organism evidence="4 5">
    <name type="scientific">Chromatocurvus halotolerans</name>
    <dbReference type="NCBI Taxonomy" id="1132028"/>
    <lineage>
        <taxon>Bacteria</taxon>
        <taxon>Pseudomonadati</taxon>
        <taxon>Pseudomonadota</taxon>
        <taxon>Gammaproteobacteria</taxon>
        <taxon>Cellvibrionales</taxon>
        <taxon>Halieaceae</taxon>
        <taxon>Chromatocurvus</taxon>
    </lineage>
</organism>
<protein>
    <submittedName>
        <fullName evidence="4">Uncharacterized protein</fullName>
    </submittedName>
</protein>
<proteinExistence type="predicted"/>
<evidence type="ECO:0000256" key="3">
    <source>
        <dbReference type="SAM" id="SignalP"/>
    </source>
</evidence>
<dbReference type="InterPro" id="IPR051829">
    <property type="entry name" value="Multiheme_Cytochr_ET"/>
</dbReference>
<dbReference type="Proteomes" id="UP000294980">
    <property type="component" value="Unassembled WGS sequence"/>
</dbReference>
<dbReference type="OrthoDB" id="9814800at2"/>
<feature type="chain" id="PRO_5020211190" evidence="3">
    <location>
        <begin position="29"/>
        <end position="230"/>
    </location>
</feature>
<dbReference type="PANTHER" id="PTHR35038">
    <property type="entry name" value="DISSIMILATORY SULFITE REDUCTASE SIRA"/>
    <property type="match status" value="1"/>
</dbReference>
<sequence>MRGSQSERRLLPAIALAAGLGAALLALAPAADLPPISEEGHRSLREHPPGPEPDPGPPAGFTGYPDAPQVSVVSRREALSHYPCADCHAHMPANPERRKLSAPHPGLLDHGEGRFWCLECHDADRRNELATLAGDTVSFDRADQVCGQCHGDTHRDWTFGAHGKRVEKWQGERRVYSCAHCHNPHDPAVRPRAPEGPPGIRAGLEPMPDKGRKHPPVYPWQPVDEESGHE</sequence>
<gene>
    <name evidence="4" type="ORF">EV688_11317</name>
</gene>
<dbReference type="InterPro" id="IPR036280">
    <property type="entry name" value="Multihaem_cyt_sf"/>
</dbReference>
<accession>A0A4R2KLC0</accession>
<evidence type="ECO:0000256" key="2">
    <source>
        <dbReference type="SAM" id="MobiDB-lite"/>
    </source>
</evidence>